<accession>A0A2U3XA28</accession>
<dbReference type="RefSeq" id="XP_006728296.1">
    <property type="nucleotide sequence ID" value="XM_006728233.1"/>
</dbReference>
<dbReference type="OrthoDB" id="185659at2759"/>
<dbReference type="GO" id="GO:0042744">
    <property type="term" value="P:hydrogen peroxide catabolic process"/>
    <property type="evidence" value="ECO:0007669"/>
    <property type="project" value="TreeGrafter"/>
</dbReference>
<evidence type="ECO:0000256" key="13">
    <source>
        <dbReference type="ARBA" id="ARBA00040770"/>
    </source>
</evidence>
<dbReference type="GO" id="GO:0005829">
    <property type="term" value="C:cytosol"/>
    <property type="evidence" value="ECO:0007669"/>
    <property type="project" value="TreeGrafter"/>
</dbReference>
<evidence type="ECO:0000256" key="11">
    <source>
        <dbReference type="ARBA" id="ARBA00023284"/>
    </source>
</evidence>
<keyword evidence="9 17" id="KW-0560">Oxidoreductase</keyword>
<evidence type="ECO:0000256" key="3">
    <source>
        <dbReference type="ARBA" id="ARBA00013017"/>
    </source>
</evidence>
<sequence>MTLSPSFKKSNAPLGKPTSRFQATLEELKLSDYRGKYLVLFFYQLDFTFACPSEIMPSSEYAKDFGKPGCELLGVSVDSQITHPAWINTPRKERGLGSLNIPLLVDITRSLSRDYGVLKEDEGVAYRGVFIIDGKGALRQITVNDLPVGRSMDEVLRLVQAFQYTHEDGEVCPAGWKSGSNTVRPNVNSKE</sequence>
<dbReference type="InterPro" id="IPR050217">
    <property type="entry name" value="Peroxiredoxin"/>
</dbReference>
<dbReference type="STRING" id="9713.A0A2U3XA28"/>
<dbReference type="InterPro" id="IPR019479">
    <property type="entry name" value="Peroxiredoxin_C"/>
</dbReference>
<dbReference type="InterPro" id="IPR000866">
    <property type="entry name" value="AhpC/TSA"/>
</dbReference>
<comment type="catalytic activity">
    <reaction evidence="16">
        <text>a hydroperoxide + [thioredoxin]-dithiol = an alcohol + [thioredoxin]-disulfide + H2O</text>
        <dbReference type="Rhea" id="RHEA:62620"/>
        <dbReference type="Rhea" id="RHEA-COMP:10698"/>
        <dbReference type="Rhea" id="RHEA-COMP:10700"/>
        <dbReference type="ChEBI" id="CHEBI:15377"/>
        <dbReference type="ChEBI" id="CHEBI:29950"/>
        <dbReference type="ChEBI" id="CHEBI:30879"/>
        <dbReference type="ChEBI" id="CHEBI:35924"/>
        <dbReference type="ChEBI" id="CHEBI:50058"/>
        <dbReference type="EC" id="1.11.1.24"/>
    </reaction>
</comment>
<keyword evidence="10" id="KW-1015">Disulfide bond</keyword>
<comment type="subcellular location">
    <subcellularLocation>
        <location evidence="1">Cytoplasm</location>
    </subcellularLocation>
</comment>
<proteinExistence type="inferred from homology"/>
<evidence type="ECO:0000313" key="21">
    <source>
        <dbReference type="RefSeq" id="XP_006728296.1"/>
    </source>
</evidence>
<comment type="function">
    <text evidence="12">Thiol-specific peroxidase that catalyzes the reduction of hydrogen peroxide and organic hydroperoxides to water and alcohols, respectively. Plays a role in cell protection against oxidative stress by detoxifying peroxides and as sensor of hydrogen peroxide-mediated signaling events. Might participate in the signaling cascades of growth factors and tumor necrosis factor-alpha by regulating the intracellular concentrations of H(2)O(2).</text>
</comment>
<keyword evidence="11 17" id="KW-0676">Redox-active center</keyword>
<dbReference type="PANTHER" id="PTHR10681:SF161">
    <property type="entry name" value="PEROXIREDOXIN-2"/>
    <property type="match status" value="1"/>
</dbReference>
<evidence type="ECO:0000256" key="8">
    <source>
        <dbReference type="ARBA" id="ARBA00022990"/>
    </source>
</evidence>
<dbReference type="GO" id="GO:0045454">
    <property type="term" value="P:cell redox homeostasis"/>
    <property type="evidence" value="ECO:0007669"/>
    <property type="project" value="TreeGrafter"/>
</dbReference>
<dbReference type="PROSITE" id="PS51352">
    <property type="entry name" value="THIOREDOXIN_2"/>
    <property type="match status" value="1"/>
</dbReference>
<evidence type="ECO:0000256" key="14">
    <source>
        <dbReference type="ARBA" id="ARBA00042159"/>
    </source>
</evidence>
<dbReference type="FunFam" id="3.40.30.10:FF:000003">
    <property type="entry name" value="Peroxiredoxin 1"/>
    <property type="match status" value="1"/>
</dbReference>
<evidence type="ECO:0000256" key="16">
    <source>
        <dbReference type="ARBA" id="ARBA00049091"/>
    </source>
</evidence>
<keyword evidence="4" id="KW-0963">Cytoplasm</keyword>
<dbReference type="GeneID" id="102738530"/>
<dbReference type="Proteomes" id="UP000245341">
    <property type="component" value="Unplaced"/>
</dbReference>
<evidence type="ECO:0000256" key="7">
    <source>
        <dbReference type="ARBA" id="ARBA00022862"/>
    </source>
</evidence>
<dbReference type="InterPro" id="IPR013766">
    <property type="entry name" value="Thioredoxin_domain"/>
</dbReference>
<keyword evidence="8" id="KW-0007">Acetylation</keyword>
<dbReference type="SUPFAM" id="SSF52833">
    <property type="entry name" value="Thioredoxin-like"/>
    <property type="match status" value="1"/>
</dbReference>
<protein>
    <recommendedName>
        <fullName evidence="13">Peroxiredoxin-2</fullName>
        <ecNumber evidence="3">1.11.1.24</ecNumber>
    </recommendedName>
    <alternativeName>
        <fullName evidence="14">Thioredoxin-dependent peroxiredoxin 2</fullName>
    </alternativeName>
</protein>
<keyword evidence="6 17" id="KW-0575">Peroxidase</keyword>
<dbReference type="Pfam" id="PF10417">
    <property type="entry name" value="1-cysPrx_C"/>
    <property type="match status" value="1"/>
</dbReference>
<evidence type="ECO:0000256" key="6">
    <source>
        <dbReference type="ARBA" id="ARBA00022559"/>
    </source>
</evidence>
<gene>
    <name evidence="21" type="primary">LOC102738530</name>
</gene>
<dbReference type="InterPro" id="IPR036249">
    <property type="entry name" value="Thioredoxin-like_sf"/>
</dbReference>
<evidence type="ECO:0000259" key="19">
    <source>
        <dbReference type="PROSITE" id="PS51352"/>
    </source>
</evidence>
<evidence type="ECO:0000256" key="18">
    <source>
        <dbReference type="PIRSR" id="PIRSR000239-1"/>
    </source>
</evidence>
<evidence type="ECO:0000256" key="2">
    <source>
        <dbReference type="ARBA" id="ARBA00009796"/>
    </source>
</evidence>
<feature type="domain" description="Thioredoxin" evidence="19">
    <location>
        <begin position="12"/>
        <end position="164"/>
    </location>
</feature>
<comment type="subunit">
    <text evidence="15">Homodimer; disulfide-linked, upon oxidation. 5 homodimers assemble to form a ring-like decamer. Interacts with TIPIN.</text>
</comment>
<comment type="similarity">
    <text evidence="2">Belongs to the peroxiredoxin family. AhpC/Prx1 subfamily.</text>
</comment>
<organism evidence="20 21">
    <name type="scientific">Leptonychotes weddellii</name>
    <name type="common">Weddell seal</name>
    <name type="synonym">Otaria weddellii</name>
    <dbReference type="NCBI Taxonomy" id="9713"/>
    <lineage>
        <taxon>Eukaryota</taxon>
        <taxon>Metazoa</taxon>
        <taxon>Chordata</taxon>
        <taxon>Craniata</taxon>
        <taxon>Vertebrata</taxon>
        <taxon>Euteleostomi</taxon>
        <taxon>Mammalia</taxon>
        <taxon>Eutheria</taxon>
        <taxon>Laurasiatheria</taxon>
        <taxon>Carnivora</taxon>
        <taxon>Caniformia</taxon>
        <taxon>Pinnipedia</taxon>
        <taxon>Phocidae</taxon>
        <taxon>Monachinae</taxon>
        <taxon>Lobodontini</taxon>
        <taxon>Leptonychotes</taxon>
    </lineage>
</organism>
<evidence type="ECO:0000256" key="1">
    <source>
        <dbReference type="ARBA" id="ARBA00004496"/>
    </source>
</evidence>
<evidence type="ECO:0000256" key="4">
    <source>
        <dbReference type="ARBA" id="ARBA00022490"/>
    </source>
</evidence>
<evidence type="ECO:0000256" key="10">
    <source>
        <dbReference type="ARBA" id="ARBA00023157"/>
    </source>
</evidence>
<name>A0A2U3XA28_LEPWE</name>
<evidence type="ECO:0000256" key="15">
    <source>
        <dbReference type="ARBA" id="ARBA00046993"/>
    </source>
</evidence>
<keyword evidence="20" id="KW-1185">Reference proteome</keyword>
<evidence type="ECO:0000256" key="9">
    <source>
        <dbReference type="ARBA" id="ARBA00023002"/>
    </source>
</evidence>
<dbReference type="AlphaFoldDB" id="A0A2U3XA28"/>
<dbReference type="EC" id="1.11.1.24" evidence="3"/>
<evidence type="ECO:0000256" key="5">
    <source>
        <dbReference type="ARBA" id="ARBA00022553"/>
    </source>
</evidence>
<dbReference type="GO" id="GO:0008379">
    <property type="term" value="F:thioredoxin peroxidase activity"/>
    <property type="evidence" value="ECO:0007669"/>
    <property type="project" value="TreeGrafter"/>
</dbReference>
<dbReference type="PANTHER" id="PTHR10681">
    <property type="entry name" value="THIOREDOXIN PEROXIDASE"/>
    <property type="match status" value="1"/>
</dbReference>
<dbReference type="GO" id="GO:0045321">
    <property type="term" value="P:leukocyte activation"/>
    <property type="evidence" value="ECO:0007669"/>
    <property type="project" value="TreeGrafter"/>
</dbReference>
<evidence type="ECO:0000313" key="20">
    <source>
        <dbReference type="Proteomes" id="UP000245341"/>
    </source>
</evidence>
<dbReference type="Gene3D" id="3.40.30.10">
    <property type="entry name" value="Glutaredoxin"/>
    <property type="match status" value="1"/>
</dbReference>
<evidence type="ECO:0000256" key="17">
    <source>
        <dbReference type="PIRNR" id="PIRNR000239"/>
    </source>
</evidence>
<keyword evidence="5" id="KW-0597">Phosphoprotein</keyword>
<feature type="active site" description="Cysteine sulfenic acid (-SOH) intermediate; for peroxidase activity" evidence="18">
    <location>
        <position position="51"/>
    </location>
</feature>
<dbReference type="Pfam" id="PF00578">
    <property type="entry name" value="AhpC-TSA"/>
    <property type="match status" value="1"/>
</dbReference>
<dbReference type="GO" id="GO:0019430">
    <property type="term" value="P:removal of superoxide radicals"/>
    <property type="evidence" value="ECO:0007669"/>
    <property type="project" value="TreeGrafter"/>
</dbReference>
<evidence type="ECO:0000256" key="12">
    <source>
        <dbReference type="ARBA" id="ARBA00037127"/>
    </source>
</evidence>
<dbReference type="KEGG" id="lww:102738530"/>
<dbReference type="InterPro" id="IPR024706">
    <property type="entry name" value="Peroxiredoxin_AhpC-typ"/>
</dbReference>
<dbReference type="CDD" id="cd03015">
    <property type="entry name" value="PRX_Typ2cys"/>
    <property type="match status" value="1"/>
</dbReference>
<dbReference type="PIRSF" id="PIRSF000239">
    <property type="entry name" value="AHPC"/>
    <property type="match status" value="1"/>
</dbReference>
<keyword evidence="7 17" id="KW-0049">Antioxidant</keyword>
<reference evidence="21" key="1">
    <citation type="submission" date="2025-08" db="UniProtKB">
        <authorList>
            <consortium name="RefSeq"/>
        </authorList>
    </citation>
    <scope>IDENTIFICATION</scope>
    <source>
        <tissue evidence="21">Liver</tissue>
    </source>
</reference>